<gene>
    <name evidence="2" type="ORF">UREG_05517</name>
</gene>
<accession>C4JSS8</accession>
<reference evidence="3" key="1">
    <citation type="journal article" date="2009" name="Genome Res.">
        <title>Comparative genomic analyses of the human fungal pathogens Coccidioides and their relatives.</title>
        <authorList>
            <person name="Sharpton T.J."/>
            <person name="Stajich J.E."/>
            <person name="Rounsley S.D."/>
            <person name="Gardner M.J."/>
            <person name="Wortman J.R."/>
            <person name="Jordar V.S."/>
            <person name="Maiti R."/>
            <person name="Kodira C.D."/>
            <person name="Neafsey D.E."/>
            <person name="Zeng Q."/>
            <person name="Hung C.-Y."/>
            <person name="McMahan C."/>
            <person name="Muszewska A."/>
            <person name="Grynberg M."/>
            <person name="Mandel M.A."/>
            <person name="Kellner E.M."/>
            <person name="Barker B.M."/>
            <person name="Galgiani J.N."/>
            <person name="Orbach M.J."/>
            <person name="Kirkland T.N."/>
            <person name="Cole G.T."/>
            <person name="Henn M.R."/>
            <person name="Birren B.W."/>
            <person name="Taylor J.W."/>
        </authorList>
    </citation>
    <scope>NUCLEOTIDE SEQUENCE [LARGE SCALE GENOMIC DNA]</scope>
    <source>
        <strain evidence="3">UAMH 1704</strain>
    </source>
</reference>
<dbReference type="EMBL" id="CH476617">
    <property type="protein sequence ID" value="EEP80675.1"/>
    <property type="molecule type" value="Genomic_DNA"/>
</dbReference>
<keyword evidence="3" id="KW-1185">Reference proteome</keyword>
<feature type="compositionally biased region" description="Basic and acidic residues" evidence="1">
    <location>
        <begin position="77"/>
        <end position="89"/>
    </location>
</feature>
<dbReference type="Proteomes" id="UP000002058">
    <property type="component" value="Unassembled WGS sequence"/>
</dbReference>
<organism evidence="2 3">
    <name type="scientific">Uncinocarpus reesii (strain UAMH 1704)</name>
    <dbReference type="NCBI Taxonomy" id="336963"/>
    <lineage>
        <taxon>Eukaryota</taxon>
        <taxon>Fungi</taxon>
        <taxon>Dikarya</taxon>
        <taxon>Ascomycota</taxon>
        <taxon>Pezizomycotina</taxon>
        <taxon>Eurotiomycetes</taxon>
        <taxon>Eurotiomycetidae</taxon>
        <taxon>Onygenales</taxon>
        <taxon>Onygenaceae</taxon>
        <taxon>Uncinocarpus</taxon>
    </lineage>
</organism>
<evidence type="ECO:0000313" key="3">
    <source>
        <dbReference type="Proteomes" id="UP000002058"/>
    </source>
</evidence>
<dbReference type="VEuPathDB" id="FungiDB:UREG_05517"/>
<dbReference type="KEGG" id="ure:UREG_05517"/>
<name>C4JSS8_UNCRE</name>
<dbReference type="GeneID" id="8443424"/>
<proteinExistence type="predicted"/>
<dbReference type="HOGENOM" id="CLU_1273096_0_0_1"/>
<evidence type="ECO:0000256" key="1">
    <source>
        <dbReference type="SAM" id="MobiDB-lite"/>
    </source>
</evidence>
<protein>
    <submittedName>
        <fullName evidence="2">Uncharacterized protein</fullName>
    </submittedName>
</protein>
<dbReference type="eggNOG" id="ENOG502RNRJ">
    <property type="taxonomic scope" value="Eukaryota"/>
</dbReference>
<dbReference type="AlphaFoldDB" id="C4JSS8"/>
<evidence type="ECO:0000313" key="2">
    <source>
        <dbReference type="EMBL" id="EEP80675.1"/>
    </source>
</evidence>
<feature type="region of interest" description="Disordered" evidence="1">
    <location>
        <begin position="47"/>
        <end position="98"/>
    </location>
</feature>
<sequence>MPYMGYPYYANLFQDGQRYGMGASQNIQDFQMVQAVMPSGVWDVPISVKPPEHSQPAYQQQGSLTPVPWPVSPAPEESPKHQNTHKEQTGAEVTKPPPNIPGILLSELLAGIPDPGSSPRVAETLSWFTTDGRGEDHLRQQIDAIAKEDRERREREQVEQGLSPTTNTKAEASNYILGHVLANLQLYLAGDRTEQAANFADWAPVPEQLHSETFQSS</sequence>
<dbReference type="RefSeq" id="XP_002584828.1">
    <property type="nucleotide sequence ID" value="XM_002584782.1"/>
</dbReference>
<dbReference type="OrthoDB" id="10251048at2759"/>
<dbReference type="InParanoid" id="C4JSS8"/>